<gene>
    <name evidence="1" type="ORF">SAMN06265370_103257</name>
</gene>
<dbReference type="AlphaFoldDB" id="A0A238VWZ8"/>
<organism evidence="1 2">
    <name type="scientific">Puniceibacterium sediminis</name>
    <dbReference type="NCBI Taxonomy" id="1608407"/>
    <lineage>
        <taxon>Bacteria</taxon>
        <taxon>Pseudomonadati</taxon>
        <taxon>Pseudomonadota</taxon>
        <taxon>Alphaproteobacteria</taxon>
        <taxon>Rhodobacterales</taxon>
        <taxon>Paracoccaceae</taxon>
        <taxon>Puniceibacterium</taxon>
    </lineage>
</organism>
<accession>A0A238VWZ8</accession>
<proteinExistence type="predicted"/>
<reference evidence="1 2" key="1">
    <citation type="submission" date="2017-06" db="EMBL/GenBank/DDBJ databases">
        <authorList>
            <person name="Kim H.J."/>
            <person name="Triplett B.A."/>
        </authorList>
    </citation>
    <scope>NUCLEOTIDE SEQUENCE [LARGE SCALE GENOMIC DNA]</scope>
    <source>
        <strain evidence="1 2">DSM 29052</strain>
    </source>
</reference>
<keyword evidence="2" id="KW-1185">Reference proteome</keyword>
<name>A0A238VWZ8_9RHOB</name>
<evidence type="ECO:0000313" key="2">
    <source>
        <dbReference type="Proteomes" id="UP000198417"/>
    </source>
</evidence>
<dbReference type="Proteomes" id="UP000198417">
    <property type="component" value="Unassembled WGS sequence"/>
</dbReference>
<protein>
    <submittedName>
        <fullName evidence="1">Uncharacterized protein</fullName>
    </submittedName>
</protein>
<dbReference type="EMBL" id="FZNN01000003">
    <property type="protein sequence ID" value="SNR38701.1"/>
    <property type="molecule type" value="Genomic_DNA"/>
</dbReference>
<evidence type="ECO:0000313" key="1">
    <source>
        <dbReference type="EMBL" id="SNR38701.1"/>
    </source>
</evidence>
<sequence length="40" mass="4354">MLKTIILGSCVSVQGILEQILPDGRMIVRVGKRVYTGLPV</sequence>